<reference evidence="1 2" key="1">
    <citation type="journal article" date="2021" name="Nat. Plants">
        <title>The Taxus genome provides insights into paclitaxel biosynthesis.</title>
        <authorList>
            <person name="Xiong X."/>
            <person name="Gou J."/>
            <person name="Liao Q."/>
            <person name="Li Y."/>
            <person name="Zhou Q."/>
            <person name="Bi G."/>
            <person name="Li C."/>
            <person name="Du R."/>
            <person name="Wang X."/>
            <person name="Sun T."/>
            <person name="Guo L."/>
            <person name="Liang H."/>
            <person name="Lu P."/>
            <person name="Wu Y."/>
            <person name="Zhang Z."/>
            <person name="Ro D.K."/>
            <person name="Shang Y."/>
            <person name="Huang S."/>
            <person name="Yan J."/>
        </authorList>
    </citation>
    <scope>NUCLEOTIDE SEQUENCE [LARGE SCALE GENOMIC DNA]</scope>
    <source>
        <strain evidence="1">Ta-2019</strain>
    </source>
</reference>
<feature type="non-terminal residue" evidence="1">
    <location>
        <position position="1"/>
    </location>
</feature>
<gene>
    <name evidence="1" type="ORF">KI387_014089</name>
</gene>
<sequence>GIEVDPAKIKSILEMPPPSNLKQLRSLQGRLQSVRRFISQLSDHCQPFHHLLRKN</sequence>
<accession>A0AA38CMN0</accession>
<dbReference type="SUPFAM" id="SSF56672">
    <property type="entry name" value="DNA/RNA polymerases"/>
    <property type="match status" value="1"/>
</dbReference>
<comment type="caution">
    <text evidence="1">The sequence shown here is derived from an EMBL/GenBank/DDBJ whole genome shotgun (WGS) entry which is preliminary data.</text>
</comment>
<proteinExistence type="predicted"/>
<dbReference type="InterPro" id="IPR043128">
    <property type="entry name" value="Rev_trsase/Diguanyl_cyclase"/>
</dbReference>
<dbReference type="EMBL" id="JAHRHJ020000009">
    <property type="protein sequence ID" value="KAH9302506.1"/>
    <property type="molecule type" value="Genomic_DNA"/>
</dbReference>
<dbReference type="InterPro" id="IPR043502">
    <property type="entry name" value="DNA/RNA_pol_sf"/>
</dbReference>
<evidence type="ECO:0000313" key="2">
    <source>
        <dbReference type="Proteomes" id="UP000824469"/>
    </source>
</evidence>
<protein>
    <submittedName>
        <fullName evidence="1">Uncharacterized protein</fullName>
    </submittedName>
</protein>
<feature type="non-terminal residue" evidence="1">
    <location>
        <position position="55"/>
    </location>
</feature>
<dbReference type="Proteomes" id="UP000824469">
    <property type="component" value="Unassembled WGS sequence"/>
</dbReference>
<evidence type="ECO:0000313" key="1">
    <source>
        <dbReference type="EMBL" id="KAH9302506.1"/>
    </source>
</evidence>
<organism evidence="1 2">
    <name type="scientific">Taxus chinensis</name>
    <name type="common">Chinese yew</name>
    <name type="synonym">Taxus wallichiana var. chinensis</name>
    <dbReference type="NCBI Taxonomy" id="29808"/>
    <lineage>
        <taxon>Eukaryota</taxon>
        <taxon>Viridiplantae</taxon>
        <taxon>Streptophyta</taxon>
        <taxon>Embryophyta</taxon>
        <taxon>Tracheophyta</taxon>
        <taxon>Spermatophyta</taxon>
        <taxon>Pinopsida</taxon>
        <taxon>Pinidae</taxon>
        <taxon>Conifers II</taxon>
        <taxon>Cupressales</taxon>
        <taxon>Taxaceae</taxon>
        <taxon>Taxus</taxon>
    </lineage>
</organism>
<dbReference type="Gene3D" id="3.30.70.270">
    <property type="match status" value="1"/>
</dbReference>
<keyword evidence="2" id="KW-1185">Reference proteome</keyword>
<dbReference type="AlphaFoldDB" id="A0AA38CMN0"/>
<name>A0AA38CMN0_TAXCH</name>